<evidence type="ECO:0000259" key="9">
    <source>
        <dbReference type="Pfam" id="PF07291"/>
    </source>
</evidence>
<feature type="transmembrane region" description="Helical" evidence="8">
    <location>
        <begin position="32"/>
        <end position="53"/>
    </location>
</feature>
<sequence length="165" mass="16956">MAGAVTANIIGALFLASASSKALDVSRFASDIAAYRLIPLDMAFPVAYGLVGVQAALGGWLWSGWLAATAGIAASLLLLFFAFVMGINVVRGRITLSCGCLPGSNSQLSWTAVGGNIGLALLVLLAGFLTRPVGIFLNGEALLAGISILLIALASVHLRQPEHHV</sequence>
<gene>
    <name evidence="10" type="ORF">NBRC3257_3049</name>
</gene>
<reference evidence="10 11" key="1">
    <citation type="submission" date="2013-08" db="EMBL/GenBank/DDBJ databases">
        <title>Gluconobacter thailandicus NBRC 3257 whole genome sequence.</title>
        <authorList>
            <person name="Matsutani M."/>
            <person name="Yakushi T."/>
            <person name="Matsushita K."/>
        </authorList>
    </citation>
    <scope>NUCLEOTIDE SEQUENCE [LARGE SCALE GENOMIC DNA]</scope>
    <source>
        <strain evidence="10 11">NBRC 3257</strain>
    </source>
</reference>
<dbReference type="InterPro" id="IPR009908">
    <property type="entry name" value="Methylamine_util_MauE"/>
</dbReference>
<keyword evidence="6 8" id="KW-1133">Transmembrane helix</keyword>
<evidence type="ECO:0000313" key="10">
    <source>
        <dbReference type="EMBL" id="GAD28050.1"/>
    </source>
</evidence>
<protein>
    <recommendedName>
        <fullName evidence="4">Methylamine utilization protein MauE</fullName>
    </recommendedName>
</protein>
<keyword evidence="5 8" id="KW-0812">Transmembrane</keyword>
<accession>A0ABQ0J0U8</accession>
<evidence type="ECO:0000256" key="4">
    <source>
        <dbReference type="ARBA" id="ARBA00019078"/>
    </source>
</evidence>
<keyword evidence="7 8" id="KW-0472">Membrane</keyword>
<dbReference type="EMBL" id="BASM01000042">
    <property type="protein sequence ID" value="GAD28050.1"/>
    <property type="molecule type" value="Genomic_DNA"/>
</dbReference>
<comment type="caution">
    <text evidence="10">The sequence shown here is derived from an EMBL/GenBank/DDBJ whole genome shotgun (WGS) entry which is preliminary data.</text>
</comment>
<organism evidence="10 11">
    <name type="scientific">Gluconobacter thailandicus NBRC 3257</name>
    <dbReference type="NCBI Taxonomy" id="1381097"/>
    <lineage>
        <taxon>Bacteria</taxon>
        <taxon>Pseudomonadati</taxon>
        <taxon>Pseudomonadota</taxon>
        <taxon>Alphaproteobacteria</taxon>
        <taxon>Acetobacterales</taxon>
        <taxon>Acetobacteraceae</taxon>
        <taxon>Gluconobacter</taxon>
    </lineage>
</organism>
<evidence type="ECO:0000256" key="1">
    <source>
        <dbReference type="ARBA" id="ARBA00003475"/>
    </source>
</evidence>
<feature type="domain" description="Methylamine utilisation protein MauE" evidence="9">
    <location>
        <begin position="3"/>
        <end position="126"/>
    </location>
</feature>
<comment type="function">
    <text evidence="1">May be specifically involved in the processing, transport, and/or maturation of the MADH beta-subunit.</text>
</comment>
<evidence type="ECO:0000256" key="2">
    <source>
        <dbReference type="ARBA" id="ARBA00004141"/>
    </source>
</evidence>
<feature type="transmembrane region" description="Helical" evidence="8">
    <location>
        <begin position="107"/>
        <end position="129"/>
    </location>
</feature>
<evidence type="ECO:0000256" key="3">
    <source>
        <dbReference type="ARBA" id="ARBA00004856"/>
    </source>
</evidence>
<feature type="transmembrane region" description="Helical" evidence="8">
    <location>
        <begin position="65"/>
        <end position="87"/>
    </location>
</feature>
<comment type="subcellular location">
    <subcellularLocation>
        <location evidence="2">Membrane</location>
        <topology evidence="2">Multi-pass membrane protein</topology>
    </subcellularLocation>
</comment>
<evidence type="ECO:0000256" key="5">
    <source>
        <dbReference type="ARBA" id="ARBA00022692"/>
    </source>
</evidence>
<dbReference type="Pfam" id="PF07291">
    <property type="entry name" value="MauE"/>
    <property type="match status" value="1"/>
</dbReference>
<dbReference type="Proteomes" id="UP000018209">
    <property type="component" value="Unassembled WGS sequence"/>
</dbReference>
<evidence type="ECO:0000256" key="6">
    <source>
        <dbReference type="ARBA" id="ARBA00022989"/>
    </source>
</evidence>
<evidence type="ECO:0000256" key="8">
    <source>
        <dbReference type="SAM" id="Phobius"/>
    </source>
</evidence>
<name>A0ABQ0J0U8_GLUTH</name>
<comment type="pathway">
    <text evidence="3">One-carbon metabolism; methylamine degradation.</text>
</comment>
<evidence type="ECO:0000313" key="11">
    <source>
        <dbReference type="Proteomes" id="UP000018209"/>
    </source>
</evidence>
<proteinExistence type="predicted"/>
<keyword evidence="11" id="KW-1185">Reference proteome</keyword>
<feature type="transmembrane region" description="Helical" evidence="8">
    <location>
        <begin position="141"/>
        <end position="158"/>
    </location>
</feature>
<evidence type="ECO:0000256" key="7">
    <source>
        <dbReference type="ARBA" id="ARBA00023136"/>
    </source>
</evidence>